<dbReference type="EMBL" id="CP126981">
    <property type="protein sequence ID" value="WIM89452.1"/>
    <property type="molecule type" value="Genomic_DNA"/>
</dbReference>
<evidence type="ECO:0000256" key="1">
    <source>
        <dbReference type="SAM" id="MobiDB-lite"/>
    </source>
</evidence>
<accession>A0ABY8W4S3</accession>
<feature type="region of interest" description="Disordered" evidence="1">
    <location>
        <begin position="1"/>
        <end position="31"/>
    </location>
</feature>
<sequence>MVSPQDISSLLGASVPGKSTTQNAKRGGCTWENSTTEESVTVEIGTPDSAPHNTLRAELPGFPGRPAPDGMRYIYFGAVKFAGGNRENTVQVAVIRLTGDQRDAAAVDLARKILPKLSA</sequence>
<proteinExistence type="predicted"/>
<dbReference type="Proteomes" id="UP001236585">
    <property type="component" value="Chromosome"/>
</dbReference>
<organism evidence="2 3">
    <name type="scientific">Candidatus Mycobacterium wuenschmannii</name>
    <dbReference type="NCBI Taxonomy" id="3027808"/>
    <lineage>
        <taxon>Bacteria</taxon>
        <taxon>Bacillati</taxon>
        <taxon>Actinomycetota</taxon>
        <taxon>Actinomycetes</taxon>
        <taxon>Mycobacteriales</taxon>
        <taxon>Mycobacteriaceae</taxon>
        <taxon>Mycobacterium</taxon>
    </lineage>
</organism>
<evidence type="ECO:0000313" key="2">
    <source>
        <dbReference type="EMBL" id="WIM89452.1"/>
    </source>
</evidence>
<gene>
    <name evidence="2" type="ORF">PT015_08440</name>
</gene>
<protein>
    <recommendedName>
        <fullName evidence="4">Lipoprotein LpqN</fullName>
    </recommendedName>
</protein>
<name>A0ABY8W4S3_9MYCO</name>
<reference evidence="2 3" key="1">
    <citation type="journal article" date="2023" name="Microbiol. Resour. Announc.">
        <title>Complete Genome Sequence of Mycobacterium wuenschmanii, a novel Nontuberculous Mycobacterium Isolated from a captive population of Amazon Milk Frogs.</title>
        <authorList>
            <person name="Hicks J."/>
            <person name="Zeineldin M."/>
            <person name="Ward H."/>
            <person name="Wuenschmann A."/>
            <person name="Camp P."/>
            <person name="Farrell D."/>
            <person name="Lehman K."/>
            <person name="Thacker T."/>
            <person name="Cuthbert E."/>
        </authorList>
    </citation>
    <scope>NUCLEOTIDE SEQUENCE [LARGE SCALE GENOMIC DNA]</scope>
    <source>
        <strain evidence="2 3">Wuenschmanii</strain>
    </source>
</reference>
<evidence type="ECO:0008006" key="4">
    <source>
        <dbReference type="Google" id="ProtNLM"/>
    </source>
</evidence>
<dbReference type="RefSeq" id="WP_285190182.1">
    <property type="nucleotide sequence ID" value="NZ_CP126981.1"/>
</dbReference>
<keyword evidence="3" id="KW-1185">Reference proteome</keyword>
<evidence type="ECO:0000313" key="3">
    <source>
        <dbReference type="Proteomes" id="UP001236585"/>
    </source>
</evidence>